<dbReference type="AlphaFoldDB" id="A0A0I9TS05"/>
<proteinExistence type="predicted"/>
<dbReference type="PATRIC" id="fig|29311.18.peg.3231"/>
<evidence type="ECO:0000313" key="3">
    <source>
        <dbReference type="Proteomes" id="UP000036334"/>
    </source>
</evidence>
<evidence type="ECO:0000259" key="1">
    <source>
        <dbReference type="Pfam" id="PF13521"/>
    </source>
</evidence>
<keyword evidence="3" id="KW-1185">Reference proteome</keyword>
<reference evidence="2 3" key="1">
    <citation type="submission" date="2015-05" db="EMBL/GenBank/DDBJ databases">
        <title>Genome sequence of Mycobacterium haemophilum.</title>
        <authorList>
            <person name="Greninger A.L."/>
            <person name="Cunningham G."/>
            <person name="Miller S."/>
        </authorList>
    </citation>
    <scope>NUCLEOTIDE SEQUENCE [LARGE SCALE GENOMIC DNA]</scope>
    <source>
        <strain evidence="3">UC1</strain>
    </source>
</reference>
<dbReference type="OrthoDB" id="5638848at2"/>
<dbReference type="Gene3D" id="3.40.50.300">
    <property type="entry name" value="P-loop containing nucleotide triphosphate hydrolases"/>
    <property type="match status" value="1"/>
</dbReference>
<gene>
    <name evidence="2" type="ORF">ABH38_10300</name>
</gene>
<evidence type="ECO:0000313" key="2">
    <source>
        <dbReference type="EMBL" id="KLO36801.1"/>
    </source>
</evidence>
<protein>
    <submittedName>
        <fullName evidence="2">ATPase</fullName>
    </submittedName>
</protein>
<comment type="caution">
    <text evidence="2">The sequence shown here is derived from an EMBL/GenBank/DDBJ whole genome shotgun (WGS) entry which is preliminary data.</text>
</comment>
<sequence>MRRYVLTGTPGSGKTSILSGLARLGYTIVSEAATEVIARRQAAGEMEPWTQASFIDDIVGLQHQRQRNAHAAAGSVQVFDRSPVCTYALAIYLGMPISMALSAELERIDADRIYEPQVLFVRSLSFCEPTRARRITHQDALEFERIHERSYSRFGYELIDIPADRLELRIQAVQEVISRLTSQ</sequence>
<dbReference type="SUPFAM" id="SSF52540">
    <property type="entry name" value="P-loop containing nucleoside triphosphate hydrolases"/>
    <property type="match status" value="1"/>
</dbReference>
<name>A0A0I9TS05_9MYCO</name>
<dbReference type="InterPro" id="IPR038727">
    <property type="entry name" value="NadR/Ttd14_AAA_dom"/>
</dbReference>
<organism evidence="2 3">
    <name type="scientific">Mycobacterium haemophilum</name>
    <dbReference type="NCBI Taxonomy" id="29311"/>
    <lineage>
        <taxon>Bacteria</taxon>
        <taxon>Bacillati</taxon>
        <taxon>Actinomycetota</taxon>
        <taxon>Actinomycetes</taxon>
        <taxon>Mycobacteriales</taxon>
        <taxon>Mycobacteriaceae</taxon>
        <taxon>Mycobacterium</taxon>
    </lineage>
</organism>
<feature type="domain" description="NadR/Ttd14 AAA" evidence="1">
    <location>
        <begin position="3"/>
        <end position="167"/>
    </location>
</feature>
<dbReference type="EMBL" id="LDPR01000007">
    <property type="protein sequence ID" value="KLO36801.1"/>
    <property type="molecule type" value="Genomic_DNA"/>
</dbReference>
<dbReference type="Proteomes" id="UP000036334">
    <property type="component" value="Unassembled WGS sequence"/>
</dbReference>
<dbReference type="InterPro" id="IPR027417">
    <property type="entry name" value="P-loop_NTPase"/>
</dbReference>
<dbReference type="Pfam" id="PF13521">
    <property type="entry name" value="AAA_28"/>
    <property type="match status" value="1"/>
</dbReference>
<accession>A0A0I9TS05</accession>
<dbReference type="RefSeq" id="WP_047314081.1">
    <property type="nucleotide sequence ID" value="NZ_LDPQ01000004.1"/>
</dbReference>